<evidence type="ECO:0000256" key="2">
    <source>
        <dbReference type="ARBA" id="ARBA00023139"/>
    </source>
</evidence>
<proteinExistence type="predicted"/>
<keyword evidence="3" id="KW-0449">Lipoprotein</keyword>
<evidence type="ECO:0000256" key="3">
    <source>
        <dbReference type="ARBA" id="ARBA00023288"/>
    </source>
</evidence>
<reference evidence="5 6" key="1">
    <citation type="submission" date="2023-04" db="EMBL/GenBank/DDBJ databases">
        <title>Genome of Basidiobolus ranarum AG-B5.</title>
        <authorList>
            <person name="Stajich J.E."/>
            <person name="Carter-House D."/>
            <person name="Gryganskyi A."/>
        </authorList>
    </citation>
    <scope>NUCLEOTIDE SEQUENCE [LARGE SCALE GENOMIC DNA]</scope>
    <source>
        <strain evidence="5 6">AG-B5</strain>
    </source>
</reference>
<dbReference type="InterPro" id="IPR031632">
    <property type="entry name" value="SVIP"/>
</dbReference>
<feature type="compositionally biased region" description="Polar residues" evidence="4">
    <location>
        <begin position="1"/>
        <end position="26"/>
    </location>
</feature>
<accession>A0ABR2WTD2</accession>
<feature type="compositionally biased region" description="Low complexity" evidence="4">
    <location>
        <begin position="44"/>
        <end position="54"/>
    </location>
</feature>
<evidence type="ECO:0000256" key="1">
    <source>
        <dbReference type="ARBA" id="ARBA00022707"/>
    </source>
</evidence>
<dbReference type="EMBL" id="JASJQH010000378">
    <property type="protein sequence ID" value="KAK9764725.1"/>
    <property type="molecule type" value="Genomic_DNA"/>
</dbReference>
<name>A0ABR2WTD2_9FUNG</name>
<evidence type="ECO:0000256" key="4">
    <source>
        <dbReference type="SAM" id="MobiDB-lite"/>
    </source>
</evidence>
<organism evidence="5 6">
    <name type="scientific">Basidiobolus ranarum</name>
    <dbReference type="NCBI Taxonomy" id="34480"/>
    <lineage>
        <taxon>Eukaryota</taxon>
        <taxon>Fungi</taxon>
        <taxon>Fungi incertae sedis</taxon>
        <taxon>Zoopagomycota</taxon>
        <taxon>Entomophthoromycotina</taxon>
        <taxon>Basidiobolomycetes</taxon>
        <taxon>Basidiobolales</taxon>
        <taxon>Basidiobolaceae</taxon>
        <taxon>Basidiobolus</taxon>
    </lineage>
</organism>
<comment type="caution">
    <text evidence="5">The sequence shown here is derived from an EMBL/GenBank/DDBJ whole genome shotgun (WGS) entry which is preliminary data.</text>
</comment>
<protein>
    <submittedName>
        <fullName evidence="5">Uncharacterized protein</fullName>
    </submittedName>
</protein>
<evidence type="ECO:0000313" key="6">
    <source>
        <dbReference type="Proteomes" id="UP001479436"/>
    </source>
</evidence>
<keyword evidence="6" id="KW-1185">Reference proteome</keyword>
<feature type="compositionally biased region" description="Polar residues" evidence="4">
    <location>
        <begin position="90"/>
        <end position="102"/>
    </location>
</feature>
<keyword evidence="2" id="KW-0564">Palmitate</keyword>
<keyword evidence="1" id="KW-0519">Myristate</keyword>
<sequence>MGNCCSSGTTSSEEATRVNPSHSNYQGKPVTSPPKAHRLGGDGSSASGTTGPADRSAILSAAENRAKKAENRGIQGSGGKLSKQLKEQQKNSSAPDESQQVPDNLVWRMD</sequence>
<evidence type="ECO:0000313" key="5">
    <source>
        <dbReference type="EMBL" id="KAK9764725.1"/>
    </source>
</evidence>
<dbReference type="Proteomes" id="UP001479436">
    <property type="component" value="Unassembled WGS sequence"/>
</dbReference>
<gene>
    <name evidence="5" type="ORF">K7432_007554</name>
</gene>
<dbReference type="Pfam" id="PF15811">
    <property type="entry name" value="SVIP"/>
    <property type="match status" value="1"/>
</dbReference>
<feature type="region of interest" description="Disordered" evidence="4">
    <location>
        <begin position="1"/>
        <end position="110"/>
    </location>
</feature>